<dbReference type="PROSITE" id="PS00107">
    <property type="entry name" value="PROTEIN_KINASE_ATP"/>
    <property type="match status" value="1"/>
</dbReference>
<keyword evidence="3 10" id="KW-0808">Transferase</keyword>
<evidence type="ECO:0000256" key="2">
    <source>
        <dbReference type="ARBA" id="ARBA00022527"/>
    </source>
</evidence>
<evidence type="ECO:0000256" key="8">
    <source>
        <dbReference type="SAM" id="MobiDB-lite"/>
    </source>
</evidence>
<dbReference type="FunFam" id="1.10.510.10:FF:000021">
    <property type="entry name" value="Serine/threonine protein kinase"/>
    <property type="match status" value="1"/>
</dbReference>
<dbReference type="InterPro" id="IPR000719">
    <property type="entry name" value="Prot_kinase_dom"/>
</dbReference>
<dbReference type="PANTHER" id="PTHR43289:SF6">
    <property type="entry name" value="SERINE_THREONINE-PROTEIN KINASE NEKL-3"/>
    <property type="match status" value="1"/>
</dbReference>
<keyword evidence="4 7" id="KW-0547">Nucleotide-binding</keyword>
<name>A0A7W7RZC1_9ACTN</name>
<dbReference type="Gene3D" id="3.30.200.20">
    <property type="entry name" value="Phosphorylase Kinase, domain 1"/>
    <property type="match status" value="1"/>
</dbReference>
<feature type="compositionally biased region" description="Low complexity" evidence="8">
    <location>
        <begin position="385"/>
        <end position="403"/>
    </location>
</feature>
<organism evidence="10 11">
    <name type="scientific">Streptosporangium album</name>
    <dbReference type="NCBI Taxonomy" id="47479"/>
    <lineage>
        <taxon>Bacteria</taxon>
        <taxon>Bacillati</taxon>
        <taxon>Actinomycetota</taxon>
        <taxon>Actinomycetes</taxon>
        <taxon>Streptosporangiales</taxon>
        <taxon>Streptosporangiaceae</taxon>
        <taxon>Streptosporangium</taxon>
    </lineage>
</organism>
<dbReference type="PANTHER" id="PTHR43289">
    <property type="entry name" value="MITOGEN-ACTIVATED PROTEIN KINASE KINASE KINASE 20-RELATED"/>
    <property type="match status" value="1"/>
</dbReference>
<gene>
    <name evidence="10" type="ORF">FHR32_005390</name>
</gene>
<evidence type="ECO:0000256" key="1">
    <source>
        <dbReference type="ARBA" id="ARBA00012513"/>
    </source>
</evidence>
<keyword evidence="2" id="KW-0723">Serine/threonine-protein kinase</keyword>
<dbReference type="EC" id="2.7.11.1" evidence="1"/>
<sequence length="524" mass="55294">MIGVREHDPGGHRKVGSQLPGSESMAGIVGGWERTPVVLAGRYRLEELIGRGGTGEVWRGHDLRPGWPVAVKILSPEVRDISMRERFAREARTAARVVHLNVVTVFDVGEHEGRPFLVMELLAGRDLATELAENGPLSISAMCRLAGQVAAGLDAAHRAGVVHRDVKPANLHQSADGVLKVVDFGTARVATEAAMRMTSVGSVIGTAAYLSPEQILGEPGTAASDLYALGCVCYELLCGRPPFTGPAPQLISQHVHDLPDPPSRYRPDIPVELERLVLALLEKDPAARPASGEIVRRALTEIAHRVASHARDRARDTAVFHPAESVPVPSAWTAKITAGRLRERLPGRNAGIALGAAGVVAAVMAAAVWTSAPSDPSGRAAAAIPSETPSAVPSPAASRTVPASPSPPPGRTAPPRSDPGGWRARLLALSRAVSDQERQGGIDSKLARKIREKISKVGRKIEEGDGKGARDELLGIGRELVKARGKGELASEGPLTAFLRDSGLDLASGGDHRPGKGDKDDRDD</sequence>
<dbReference type="Proteomes" id="UP000534286">
    <property type="component" value="Unassembled WGS sequence"/>
</dbReference>
<dbReference type="PROSITE" id="PS50011">
    <property type="entry name" value="PROTEIN_KINASE_DOM"/>
    <property type="match status" value="1"/>
</dbReference>
<proteinExistence type="predicted"/>
<dbReference type="InterPro" id="IPR011009">
    <property type="entry name" value="Kinase-like_dom_sf"/>
</dbReference>
<evidence type="ECO:0000256" key="5">
    <source>
        <dbReference type="ARBA" id="ARBA00022777"/>
    </source>
</evidence>
<feature type="binding site" evidence="7">
    <location>
        <position position="72"/>
    </location>
    <ligand>
        <name>ATP</name>
        <dbReference type="ChEBI" id="CHEBI:30616"/>
    </ligand>
</feature>
<accession>A0A7W7RZC1</accession>
<evidence type="ECO:0000256" key="3">
    <source>
        <dbReference type="ARBA" id="ARBA00022679"/>
    </source>
</evidence>
<dbReference type="SUPFAM" id="SSF56112">
    <property type="entry name" value="Protein kinase-like (PK-like)"/>
    <property type="match status" value="1"/>
</dbReference>
<dbReference type="GO" id="GO:0004674">
    <property type="term" value="F:protein serine/threonine kinase activity"/>
    <property type="evidence" value="ECO:0007669"/>
    <property type="project" value="UniProtKB-KW"/>
</dbReference>
<dbReference type="EMBL" id="JACHJU010000002">
    <property type="protein sequence ID" value="MBB4941013.1"/>
    <property type="molecule type" value="Genomic_DNA"/>
</dbReference>
<dbReference type="Pfam" id="PF00069">
    <property type="entry name" value="Pkinase"/>
    <property type="match status" value="1"/>
</dbReference>
<dbReference type="AlphaFoldDB" id="A0A7W7RZC1"/>
<evidence type="ECO:0000313" key="11">
    <source>
        <dbReference type="Proteomes" id="UP000534286"/>
    </source>
</evidence>
<keyword evidence="6 7" id="KW-0067">ATP-binding</keyword>
<dbReference type="CDD" id="cd14014">
    <property type="entry name" value="STKc_PknB_like"/>
    <property type="match status" value="1"/>
</dbReference>
<feature type="region of interest" description="Disordered" evidence="8">
    <location>
        <begin position="501"/>
        <end position="524"/>
    </location>
</feature>
<feature type="region of interest" description="Disordered" evidence="8">
    <location>
        <begin position="1"/>
        <end position="22"/>
    </location>
</feature>
<feature type="compositionally biased region" description="Basic and acidic residues" evidence="8">
    <location>
        <begin position="510"/>
        <end position="524"/>
    </location>
</feature>
<evidence type="ECO:0000256" key="6">
    <source>
        <dbReference type="ARBA" id="ARBA00022840"/>
    </source>
</evidence>
<dbReference type="SMART" id="SM00220">
    <property type="entry name" value="S_TKc"/>
    <property type="match status" value="1"/>
</dbReference>
<dbReference type="GO" id="GO:0005524">
    <property type="term" value="F:ATP binding"/>
    <property type="evidence" value="ECO:0007669"/>
    <property type="project" value="UniProtKB-UniRule"/>
</dbReference>
<dbReference type="Gene3D" id="1.10.510.10">
    <property type="entry name" value="Transferase(Phosphotransferase) domain 1"/>
    <property type="match status" value="1"/>
</dbReference>
<dbReference type="RefSeq" id="WP_184757162.1">
    <property type="nucleotide sequence ID" value="NZ_BAABEK010000004.1"/>
</dbReference>
<feature type="compositionally biased region" description="Basic and acidic residues" evidence="8">
    <location>
        <begin position="1"/>
        <end position="11"/>
    </location>
</feature>
<keyword evidence="5 10" id="KW-0418">Kinase</keyword>
<evidence type="ECO:0000313" key="10">
    <source>
        <dbReference type="EMBL" id="MBB4941013.1"/>
    </source>
</evidence>
<protein>
    <recommendedName>
        <fullName evidence="1">non-specific serine/threonine protein kinase</fullName>
        <ecNumber evidence="1">2.7.11.1</ecNumber>
    </recommendedName>
</protein>
<evidence type="ECO:0000259" key="9">
    <source>
        <dbReference type="PROSITE" id="PS50011"/>
    </source>
</evidence>
<feature type="region of interest" description="Disordered" evidence="8">
    <location>
        <begin position="372"/>
        <end position="422"/>
    </location>
</feature>
<keyword evidence="11" id="KW-1185">Reference proteome</keyword>
<feature type="domain" description="Protein kinase" evidence="9">
    <location>
        <begin position="43"/>
        <end position="307"/>
    </location>
</feature>
<reference evidence="10 11" key="1">
    <citation type="submission" date="2020-08" db="EMBL/GenBank/DDBJ databases">
        <title>Sequencing the genomes of 1000 actinobacteria strains.</title>
        <authorList>
            <person name="Klenk H.-P."/>
        </authorList>
    </citation>
    <scope>NUCLEOTIDE SEQUENCE [LARGE SCALE GENOMIC DNA]</scope>
    <source>
        <strain evidence="10 11">DSM 43023</strain>
    </source>
</reference>
<dbReference type="InterPro" id="IPR017441">
    <property type="entry name" value="Protein_kinase_ATP_BS"/>
</dbReference>
<evidence type="ECO:0000256" key="7">
    <source>
        <dbReference type="PROSITE-ProRule" id="PRU10141"/>
    </source>
</evidence>
<evidence type="ECO:0000256" key="4">
    <source>
        <dbReference type="ARBA" id="ARBA00022741"/>
    </source>
</evidence>
<comment type="caution">
    <text evidence="10">The sequence shown here is derived from an EMBL/GenBank/DDBJ whole genome shotgun (WGS) entry which is preliminary data.</text>
</comment>